<dbReference type="InterPro" id="IPR003593">
    <property type="entry name" value="AAA+_ATPase"/>
</dbReference>
<dbReference type="SUPFAM" id="SSF52540">
    <property type="entry name" value="P-loop containing nucleoside triphosphate hydrolases"/>
    <property type="match status" value="1"/>
</dbReference>
<name>A0A095Z7Y4_9BURK</name>
<dbReference type="Pfam" id="PF13401">
    <property type="entry name" value="AAA_22"/>
    <property type="match status" value="1"/>
</dbReference>
<organism evidence="2 3">
    <name type="scientific">Oligella urethralis DNF00040</name>
    <dbReference type="NCBI Taxonomy" id="1401065"/>
    <lineage>
        <taxon>Bacteria</taxon>
        <taxon>Pseudomonadati</taxon>
        <taxon>Pseudomonadota</taxon>
        <taxon>Betaproteobacteria</taxon>
        <taxon>Burkholderiales</taxon>
        <taxon>Alcaligenaceae</taxon>
        <taxon>Oligella</taxon>
    </lineage>
</organism>
<dbReference type="eggNOG" id="COG3267">
    <property type="taxonomic scope" value="Bacteria"/>
</dbReference>
<keyword evidence="3" id="KW-1185">Reference proteome</keyword>
<dbReference type="InterPro" id="IPR052026">
    <property type="entry name" value="ExeA_AAA_ATPase_DNA-bind"/>
</dbReference>
<evidence type="ECO:0000313" key="3">
    <source>
        <dbReference type="Proteomes" id="UP000029629"/>
    </source>
</evidence>
<protein>
    <recommendedName>
        <fullName evidence="1">AAA+ ATPase domain-containing protein</fullName>
    </recommendedName>
</protein>
<reference evidence="2 3" key="1">
    <citation type="submission" date="2014-07" db="EMBL/GenBank/DDBJ databases">
        <authorList>
            <person name="McCorrison J."/>
            <person name="Sanka R."/>
            <person name="Torralba M."/>
            <person name="Gillis M."/>
            <person name="Haft D.H."/>
            <person name="Methe B."/>
            <person name="Sutton G."/>
            <person name="Nelson K.E."/>
        </authorList>
    </citation>
    <scope>NUCLEOTIDE SEQUENCE [LARGE SCALE GENOMIC DNA]</scope>
    <source>
        <strain evidence="2 3">DNF00040</strain>
    </source>
</reference>
<dbReference type="AlphaFoldDB" id="A0A095Z7Y4"/>
<dbReference type="RefSeq" id="WP_036559266.1">
    <property type="nucleotide sequence ID" value="NZ_JRNI01000024.1"/>
</dbReference>
<feature type="domain" description="AAA+ ATPase" evidence="1">
    <location>
        <begin position="139"/>
        <end position="296"/>
    </location>
</feature>
<comment type="caution">
    <text evidence="2">The sequence shown here is derived from an EMBL/GenBank/DDBJ whole genome shotgun (WGS) entry which is preliminary data.</text>
</comment>
<evidence type="ECO:0000313" key="2">
    <source>
        <dbReference type="EMBL" id="KGF30471.1"/>
    </source>
</evidence>
<sequence length="388" mass="43048">MDIKTLLNDYDIMQVDVSKALGISTAAVSQIVNKNIWPVRDRELLKQKLTAFLINKNVPETAANAAIKSASTAATDDAPTTDELEVEPMLLRKQTLTPAARSHFRLIGNPFGDINDKADVFLNDDMRYARALMDDAASRGGFIAVVGESGSGKTTLKNDLIDRIIREQQQVVVIQPYVLAMEDNDIKGKTLKAVHIAEAILREVAPHERPLRSAEARFRQVDRALRESSRMGNKHVLIIEEAHSLPIPTLKHLKRFLELQDGFTRLLSIILIGQTELATVLSEQNAAVREVVQRCEIINIPSLGSTLEDYIQFRFNRISSDHSKVFTAEGIQAIYDLLQPPVPKGHRVRSLLYPLAVNNLSIAALNLAADMGAPNITADIVNEVRHAY</sequence>
<gene>
    <name evidence="2" type="ORF">HMPREF2130_06530</name>
</gene>
<dbReference type="GO" id="GO:0016887">
    <property type="term" value="F:ATP hydrolysis activity"/>
    <property type="evidence" value="ECO:0007669"/>
    <property type="project" value="InterPro"/>
</dbReference>
<dbReference type="InterPro" id="IPR027417">
    <property type="entry name" value="P-loop_NTPase"/>
</dbReference>
<dbReference type="Proteomes" id="UP000029629">
    <property type="component" value="Unassembled WGS sequence"/>
</dbReference>
<accession>A0A095Z7Y4</accession>
<dbReference type="EMBL" id="JRNI01000024">
    <property type="protein sequence ID" value="KGF30471.1"/>
    <property type="molecule type" value="Genomic_DNA"/>
</dbReference>
<dbReference type="PANTHER" id="PTHR35894">
    <property type="entry name" value="GENERAL SECRETION PATHWAY PROTEIN A-RELATED"/>
    <property type="match status" value="1"/>
</dbReference>
<evidence type="ECO:0000259" key="1">
    <source>
        <dbReference type="SMART" id="SM00382"/>
    </source>
</evidence>
<dbReference type="PANTHER" id="PTHR35894:SF1">
    <property type="entry name" value="PHOSPHORIBULOKINASE _ URIDINE KINASE FAMILY"/>
    <property type="match status" value="1"/>
</dbReference>
<dbReference type="Gene3D" id="3.40.50.300">
    <property type="entry name" value="P-loop containing nucleotide triphosphate hydrolases"/>
    <property type="match status" value="1"/>
</dbReference>
<dbReference type="InterPro" id="IPR049945">
    <property type="entry name" value="AAA_22"/>
</dbReference>
<dbReference type="OrthoDB" id="9783370at2"/>
<dbReference type="SMART" id="SM00382">
    <property type="entry name" value="AAA"/>
    <property type="match status" value="1"/>
</dbReference>
<proteinExistence type="predicted"/>